<evidence type="ECO:0000259" key="15">
    <source>
        <dbReference type="PROSITE" id="PS51292"/>
    </source>
</evidence>
<evidence type="ECO:0000256" key="11">
    <source>
        <dbReference type="ARBA" id="ARBA00022989"/>
    </source>
</evidence>
<dbReference type="SMART" id="SM00744">
    <property type="entry name" value="RINGv"/>
    <property type="match status" value="1"/>
</dbReference>
<evidence type="ECO:0000256" key="7">
    <source>
        <dbReference type="ARBA" id="ARBA00022723"/>
    </source>
</evidence>
<feature type="compositionally biased region" description="Acidic residues" evidence="13">
    <location>
        <begin position="517"/>
        <end position="535"/>
    </location>
</feature>
<dbReference type="PANTHER" id="PTHR13145">
    <property type="entry name" value="SSM4 PROTEIN"/>
    <property type="match status" value="1"/>
</dbReference>
<name>A0A0D1CL60_MYCMD</name>
<feature type="transmembrane region" description="Helical" evidence="14">
    <location>
        <begin position="1254"/>
        <end position="1276"/>
    </location>
</feature>
<sequence length="1506" mass="166067">MEDDESCRICRSGPEPGAPLYHPCKCTGSIRYCHQDCLVEWLQHSRKKYCELCNQPFIFQKKYRRDMPSDGKLPRYLYMRRFVLRSIHIARLAGRAILVGFTWLALLPYININVWRFWFWCIDYAILYWFVDVATRLGMTGLVVPYATEAAPPANSSLPQILNRTSSTSSKDLDSLPKFSILDAWSRLGSPLPTATLAQTPTSITSVKAALHSLVQKLAHDVFQGQILSCVIVVFFVGVFLLREWILQNMPQNFDPQPNLDQLEPAQPLPDVPEPQPHTEREPDLEQRRDQLADLPARIPTPEDYQDAPYEGANVHEAERSDELDLDPETQREQARLARIRRLEQVTSAQQEENLASPLIVATDTASGLNNASLEADNVAATQAGSSEVRVESQQLDSPADVFEFTSTQNLRDALGWSETPHFTFERAQAVSPDERLREADVPAEAPLEAQQYPSDASNTVHHGASSSSSTEPSASSELAARDTADAPVATEEAQSSPRPSTEADVQVDTNIAPLDDVPDEQDDDDAWQDESDDDELAAPLQLDGADEAALRAAAAAAFPPPIAHPVAADDEIEIMANAAGAGAEPDDPEAEIGLAEEMDGILEAIGMRGPIFGIIQNLFLMIFLSFFVMQVFVMVPYVVGRLFGSGPGLIRVLALPVKALRYVTDPVFDGLIAVGAKSWPKLIGVVGASGARKGSGGTVGLQSSLSGWIPSSLSNMFSQTAAKATTGVGAQGVSSATSAKSSAVASMLASVLPARVTTSLQWKAVSNAFEVALATGFPGTVERMTDAICDVFTRIDSYRLVTTTTDRAVCVAFGHAYWLLILIVHQRLSKPELHRAVGEQSTLKMLMGQHVLIIKAISFIFIELIVFPLGCGLLFDICTMPFLAQASIASWPDKAWAAPLSFAFTRWMGGTIYMFVFAQYVSATRKVLRPGVLCWIRDPNDPSFHPIREILDKKSWTQLRKIAASAVMYAAILVASIGVNTYFLRYVMGWTGVLPLRWRPFDPWTEVPVDLLLVHFALPWATQRVNPDKLAEKWLTRWWRGASRMLRLSSYMLGGEFKEERRRVRGNALVNAWNAWMNRRVRDEDYVDDGLFCSVPADDKAITSGPLIIPMNADGSPATERMAEAYLKQQADAQKHTPKPTYTLIYLPSNYRVRITTIVTLLWLSHCALFMLGLSIPLLIGRAMSGVLTAREVHDLYSFGIGITVLVVSAKLYRGVRKTWMRRTTRARYIRTTPRMYVAIRVMVEMKRMFKSMLLLAGMAGVVPLVIGLVVDQYVLVPLRYRSTQVAVLHLGHIWACGVVQARLLLFTTRMLGVPGRGWYARFMDDVDEVVRGGVYPRPKVRLAWKRVVAPVGMGGLVMLAIPVGVAYGLATSGWVHVETRQQEQLLLRKTIGALQSAMLVTALRAALINSMDGWTELLKDEVFLESTELINYEEIVANRNARAVHDAQADAPRATTADVQDAQDAQDAENADNAAAADADADADAADAHAGYVAQGTLPDVLFR</sequence>
<keyword evidence="5" id="KW-0808">Transferase</keyword>
<dbReference type="STRING" id="237631.A0A0D1CL60"/>
<evidence type="ECO:0000256" key="8">
    <source>
        <dbReference type="ARBA" id="ARBA00022771"/>
    </source>
</evidence>
<feature type="compositionally biased region" description="Polar residues" evidence="13">
    <location>
        <begin position="452"/>
        <end position="461"/>
    </location>
</feature>
<dbReference type="KEGG" id="uma:UMAG_10911"/>
<feature type="transmembrane region" description="Helical" evidence="14">
    <location>
        <begin position="227"/>
        <end position="246"/>
    </location>
</feature>
<feature type="region of interest" description="Disordered" evidence="13">
    <location>
        <begin position="256"/>
        <end position="286"/>
    </location>
</feature>
<keyword evidence="8" id="KW-0863">Zinc-finger</keyword>
<gene>
    <name evidence="16" type="ORF">UMAG_10911</name>
</gene>
<dbReference type="InParanoid" id="A0A0D1CL60"/>
<dbReference type="EMBL" id="CM003152">
    <property type="protein sequence ID" value="KIS67488.1"/>
    <property type="molecule type" value="Genomic_DNA"/>
</dbReference>
<keyword evidence="9" id="KW-0833">Ubl conjugation pathway</keyword>
<evidence type="ECO:0000256" key="9">
    <source>
        <dbReference type="ARBA" id="ARBA00022786"/>
    </source>
</evidence>
<evidence type="ECO:0000313" key="16">
    <source>
        <dbReference type="EMBL" id="KIS67488.1"/>
    </source>
</evidence>
<dbReference type="VEuPathDB" id="FungiDB:UMAG_10911"/>
<dbReference type="GO" id="GO:0036503">
    <property type="term" value="P:ERAD pathway"/>
    <property type="evidence" value="ECO:0000318"/>
    <property type="project" value="GO_Central"/>
</dbReference>
<evidence type="ECO:0000256" key="5">
    <source>
        <dbReference type="ARBA" id="ARBA00022679"/>
    </source>
</evidence>
<evidence type="ECO:0000256" key="10">
    <source>
        <dbReference type="ARBA" id="ARBA00022833"/>
    </source>
</evidence>
<keyword evidence="7" id="KW-0479">Metal-binding</keyword>
<keyword evidence="10" id="KW-0862">Zinc</keyword>
<evidence type="ECO:0000313" key="17">
    <source>
        <dbReference type="Proteomes" id="UP000000561"/>
    </source>
</evidence>
<evidence type="ECO:0000256" key="13">
    <source>
        <dbReference type="SAM" id="MobiDB-lite"/>
    </source>
</evidence>
<feature type="region of interest" description="Disordered" evidence="13">
    <location>
        <begin position="426"/>
        <end position="535"/>
    </location>
</feature>
<dbReference type="PROSITE" id="PS51292">
    <property type="entry name" value="ZF_RING_CH"/>
    <property type="match status" value="1"/>
</dbReference>
<dbReference type="PHI-base" id="PHI:9206"/>
<dbReference type="InterPro" id="IPR013083">
    <property type="entry name" value="Znf_RING/FYVE/PHD"/>
</dbReference>
<organism evidence="16 17">
    <name type="scientific">Mycosarcoma maydis</name>
    <name type="common">Corn smut fungus</name>
    <name type="synonym">Ustilago maydis</name>
    <dbReference type="NCBI Taxonomy" id="5270"/>
    <lineage>
        <taxon>Eukaryota</taxon>
        <taxon>Fungi</taxon>
        <taxon>Dikarya</taxon>
        <taxon>Basidiomycota</taxon>
        <taxon>Ustilaginomycotina</taxon>
        <taxon>Ustilaginomycetes</taxon>
        <taxon>Ustilaginales</taxon>
        <taxon>Ustilaginaceae</taxon>
        <taxon>Mycosarcoma</taxon>
    </lineage>
</organism>
<dbReference type="GO" id="GO:0005789">
    <property type="term" value="C:endoplasmic reticulum membrane"/>
    <property type="evidence" value="ECO:0000318"/>
    <property type="project" value="GO_Central"/>
</dbReference>
<dbReference type="FunCoup" id="A0A0D1CL60">
    <property type="interactions" value="466"/>
</dbReference>
<evidence type="ECO:0000256" key="4">
    <source>
        <dbReference type="ARBA" id="ARBA00012483"/>
    </source>
</evidence>
<dbReference type="Pfam" id="PF23113">
    <property type="entry name" value="MARCHF6_C"/>
    <property type="match status" value="1"/>
</dbReference>
<keyword evidence="17" id="KW-1185">Reference proteome</keyword>
<keyword evidence="12 14" id="KW-0472">Membrane</keyword>
<feature type="transmembrane region" description="Helical" evidence="14">
    <location>
        <begin position="1288"/>
        <end position="1308"/>
    </location>
</feature>
<dbReference type="eggNOG" id="KOG1609">
    <property type="taxonomic scope" value="Eukaryota"/>
</dbReference>
<proteinExistence type="predicted"/>
<feature type="transmembrane region" description="Helical" evidence="14">
    <location>
        <begin position="896"/>
        <end position="917"/>
    </location>
</feature>
<dbReference type="RefSeq" id="XP_011390969.1">
    <property type="nucleotide sequence ID" value="XM_011392667.1"/>
</dbReference>
<comment type="pathway">
    <text evidence="3">Protein modification; protein ubiquitination.</text>
</comment>
<dbReference type="Proteomes" id="UP000000561">
    <property type="component" value="Chromosome 13"/>
</dbReference>
<dbReference type="EC" id="2.3.2.27" evidence="4"/>
<dbReference type="OrthoDB" id="264354at2759"/>
<feature type="compositionally biased region" description="Low complexity" evidence="13">
    <location>
        <begin position="465"/>
        <end position="479"/>
    </location>
</feature>
<protein>
    <recommendedName>
        <fullName evidence="4">RING-type E3 ubiquitin transferase</fullName>
        <ecNumber evidence="4">2.3.2.27</ecNumber>
    </recommendedName>
</protein>
<comment type="subcellular location">
    <subcellularLocation>
        <location evidence="2">Membrane</location>
        <topology evidence="2">Multi-pass membrane protein</topology>
    </subcellularLocation>
</comment>
<evidence type="ECO:0000256" key="14">
    <source>
        <dbReference type="SAM" id="Phobius"/>
    </source>
</evidence>
<feature type="compositionally biased region" description="Pro residues" evidence="13">
    <location>
        <begin position="267"/>
        <end position="276"/>
    </location>
</feature>
<comment type="catalytic activity">
    <reaction evidence="1">
        <text>S-ubiquitinyl-[E2 ubiquitin-conjugating enzyme]-L-cysteine + [acceptor protein]-L-lysine = [E2 ubiquitin-conjugating enzyme]-L-cysteine + N(6)-ubiquitinyl-[acceptor protein]-L-lysine.</text>
        <dbReference type="EC" id="2.3.2.27"/>
    </reaction>
</comment>
<feature type="transmembrane region" description="Helical" evidence="14">
    <location>
        <begin position="963"/>
        <end position="985"/>
    </location>
</feature>
<feature type="transmembrane region" description="Helical" evidence="14">
    <location>
        <begin position="82"/>
        <end position="106"/>
    </location>
</feature>
<feature type="transmembrane region" description="Helical" evidence="14">
    <location>
        <begin position="853"/>
        <end position="876"/>
    </location>
</feature>
<dbReference type="Pfam" id="PF12906">
    <property type="entry name" value="RINGv"/>
    <property type="match status" value="1"/>
</dbReference>
<feature type="transmembrane region" description="Helical" evidence="14">
    <location>
        <begin position="619"/>
        <end position="640"/>
    </location>
</feature>
<feature type="transmembrane region" description="Helical" evidence="14">
    <location>
        <begin position="1197"/>
        <end position="1214"/>
    </location>
</feature>
<evidence type="ECO:0000256" key="6">
    <source>
        <dbReference type="ARBA" id="ARBA00022692"/>
    </source>
</evidence>
<feature type="transmembrane region" description="Helical" evidence="14">
    <location>
        <begin position="1156"/>
        <end position="1177"/>
    </location>
</feature>
<dbReference type="GeneID" id="23566873"/>
<dbReference type="CDD" id="cd16702">
    <property type="entry name" value="RING_CH-C4HC3_MARCH6"/>
    <property type="match status" value="1"/>
</dbReference>
<feature type="region of interest" description="Disordered" evidence="13">
    <location>
        <begin position="1448"/>
        <end position="1482"/>
    </location>
</feature>
<dbReference type="SUPFAM" id="SSF57850">
    <property type="entry name" value="RING/U-box"/>
    <property type="match status" value="1"/>
</dbReference>
<dbReference type="Gene3D" id="3.30.40.10">
    <property type="entry name" value="Zinc/RING finger domain, C3HC4 (zinc finger)"/>
    <property type="match status" value="1"/>
</dbReference>
<dbReference type="PANTHER" id="PTHR13145:SF0">
    <property type="entry name" value="E3 UBIQUITIN-PROTEIN LIGASE MARCHF6"/>
    <property type="match status" value="1"/>
</dbReference>
<reference evidence="16 17" key="1">
    <citation type="journal article" date="2006" name="Nature">
        <title>Insights from the genome of the biotrophic fungal plant pathogen Ustilago maydis.</title>
        <authorList>
            <person name="Kamper J."/>
            <person name="Kahmann R."/>
            <person name="Bolker M."/>
            <person name="Ma L.J."/>
            <person name="Brefort T."/>
            <person name="Saville B.J."/>
            <person name="Banuett F."/>
            <person name="Kronstad J.W."/>
            <person name="Gold S.E."/>
            <person name="Muller O."/>
            <person name="Perlin M.H."/>
            <person name="Wosten H.A."/>
            <person name="de Vries R."/>
            <person name="Ruiz-Herrera J."/>
            <person name="Reynaga-Pena C.G."/>
            <person name="Snetselaar K."/>
            <person name="McCann M."/>
            <person name="Perez-Martin J."/>
            <person name="Feldbrugge M."/>
            <person name="Basse C.W."/>
            <person name="Steinberg G."/>
            <person name="Ibeas J.I."/>
            <person name="Holloman W."/>
            <person name="Guzman P."/>
            <person name="Farman M."/>
            <person name="Stajich J.E."/>
            <person name="Sentandreu R."/>
            <person name="Gonzalez-Prieto J.M."/>
            <person name="Kennell J.C."/>
            <person name="Molina L."/>
            <person name="Schirawski J."/>
            <person name="Mendoza-Mendoza A."/>
            <person name="Greilinger D."/>
            <person name="Munch K."/>
            <person name="Rossel N."/>
            <person name="Scherer M."/>
            <person name="Vranes M."/>
            <person name="Ladendorf O."/>
            <person name="Vincon V."/>
            <person name="Fuchs U."/>
            <person name="Sandrock B."/>
            <person name="Meng S."/>
            <person name="Ho E.C."/>
            <person name="Cahill M.J."/>
            <person name="Boyce K.J."/>
            <person name="Klose J."/>
            <person name="Klosterman S.J."/>
            <person name="Deelstra H.J."/>
            <person name="Ortiz-Castellanos L."/>
            <person name="Li W."/>
            <person name="Sanchez-Alonso P."/>
            <person name="Schreier P.H."/>
            <person name="Hauser-Hahn I."/>
            <person name="Vaupel M."/>
            <person name="Koopmann E."/>
            <person name="Friedrich G."/>
            <person name="Voss H."/>
            <person name="Schluter T."/>
            <person name="Margolis J."/>
            <person name="Platt D."/>
            <person name="Swimmer C."/>
            <person name="Gnirke A."/>
            <person name="Chen F."/>
            <person name="Vysotskaia V."/>
            <person name="Mannhaupt G."/>
            <person name="Guldener U."/>
            <person name="Munsterkotter M."/>
            <person name="Haase D."/>
            <person name="Oesterheld M."/>
            <person name="Mewes H.W."/>
            <person name="Mauceli E.W."/>
            <person name="DeCaprio D."/>
            <person name="Wade C.M."/>
            <person name="Butler J."/>
            <person name="Young S."/>
            <person name="Jaffe D.B."/>
            <person name="Calvo S."/>
            <person name="Nusbaum C."/>
            <person name="Galagan J."/>
            <person name="Birren B.W."/>
        </authorList>
    </citation>
    <scope>NUCLEOTIDE SEQUENCE [LARGE SCALE GENOMIC DNA]</scope>
    <source>
        <strain evidence="17">DSM 14603 / FGSC 9021 / UM521</strain>
    </source>
</reference>
<feature type="transmembrane region" description="Helical" evidence="14">
    <location>
        <begin position="112"/>
        <end position="131"/>
    </location>
</feature>
<feature type="compositionally biased region" description="Basic and acidic residues" evidence="13">
    <location>
        <begin position="277"/>
        <end position="286"/>
    </location>
</feature>
<dbReference type="GO" id="GO:0061630">
    <property type="term" value="F:ubiquitin protein ligase activity"/>
    <property type="evidence" value="ECO:0007669"/>
    <property type="project" value="UniProtKB-EC"/>
</dbReference>
<keyword evidence="6 14" id="KW-0812">Transmembrane</keyword>
<dbReference type="InterPro" id="IPR056521">
    <property type="entry name" value="MARCHF6-like_C"/>
</dbReference>
<feature type="domain" description="RING-CH-type" evidence="15">
    <location>
        <begin position="1"/>
        <end position="60"/>
    </location>
</feature>
<dbReference type="FunFam" id="3.30.40.10:FF:000287">
    <property type="entry name" value="RING finger membrane protein"/>
    <property type="match status" value="1"/>
</dbReference>
<evidence type="ECO:0000256" key="3">
    <source>
        <dbReference type="ARBA" id="ARBA00004906"/>
    </source>
</evidence>
<feature type="transmembrane region" description="Helical" evidence="14">
    <location>
        <begin position="1349"/>
        <end position="1372"/>
    </location>
</feature>
<evidence type="ECO:0000256" key="2">
    <source>
        <dbReference type="ARBA" id="ARBA00004141"/>
    </source>
</evidence>
<keyword evidence="11 14" id="KW-1133">Transmembrane helix</keyword>
<evidence type="ECO:0000256" key="12">
    <source>
        <dbReference type="ARBA" id="ARBA00023136"/>
    </source>
</evidence>
<dbReference type="GO" id="GO:0008270">
    <property type="term" value="F:zinc ion binding"/>
    <property type="evidence" value="ECO:0007669"/>
    <property type="project" value="UniProtKB-KW"/>
</dbReference>
<evidence type="ECO:0000256" key="1">
    <source>
        <dbReference type="ARBA" id="ARBA00000900"/>
    </source>
</evidence>
<accession>A0A0D1CL60</accession>
<dbReference type="InterPro" id="IPR011016">
    <property type="entry name" value="Znf_RING-CH"/>
</dbReference>